<reference evidence="1" key="1">
    <citation type="journal article" date="2014" name="Int. J. Syst. Evol. Microbiol.">
        <title>Complete genome sequence of Corynebacterium casei LMG S-19264T (=DSM 44701T), isolated from a smear-ripened cheese.</title>
        <authorList>
            <consortium name="US DOE Joint Genome Institute (JGI-PGF)"/>
            <person name="Walter F."/>
            <person name="Albersmeier A."/>
            <person name="Kalinowski J."/>
            <person name="Ruckert C."/>
        </authorList>
    </citation>
    <scope>NUCLEOTIDE SEQUENCE</scope>
    <source>
        <strain evidence="1">NBRC 110071</strain>
    </source>
</reference>
<comment type="caution">
    <text evidence="1">The sequence shown here is derived from an EMBL/GenBank/DDBJ whole genome shotgun (WGS) entry which is preliminary data.</text>
</comment>
<protein>
    <recommendedName>
        <fullName evidence="3">Restriction endonuclease type IV Mrr domain-containing protein</fullName>
    </recommendedName>
</protein>
<proteinExistence type="predicted"/>
<accession>A0AA37SBB2</accession>
<sequence length="330" mass="38363">MTRNYWGYRINKNKIDFFRSELEQGRLRQGWGWDEKQCLTNLTMDSGAKRNLPIFNKVKKGDILLIPRLPTWDEVAVVEATEDFDTGYKFEIEPALGDYGHIFPAKLVKQFVRRNKSVTGDIRSTLKNISRFWSIGHCSNAIEKIIQQEDKELRSELSFTNRFHNILSDSLNRSFDTEKFSNELYDRLNENLSNEEWEYALVEGFKKIYPSPIVVERTSGVLEKQHGTDILIKFPGLVDFQYAIAIQVKDYSGYMSGYAVEQISKADEYWKNEGLVLIDKYVIVTKCKKEHNLDVSSLDESVKIIFAKELKDLLMKMGMSDTGFVLEYSY</sequence>
<dbReference type="RefSeq" id="WP_284381822.1">
    <property type="nucleotide sequence ID" value="NZ_BSNM01000014.1"/>
</dbReference>
<name>A0AA37SBB2_9GAMM</name>
<evidence type="ECO:0000313" key="2">
    <source>
        <dbReference type="Proteomes" id="UP001161389"/>
    </source>
</evidence>
<gene>
    <name evidence="1" type="ORF">GCM10007876_24830</name>
</gene>
<dbReference type="Proteomes" id="UP001161389">
    <property type="component" value="Unassembled WGS sequence"/>
</dbReference>
<evidence type="ECO:0000313" key="1">
    <source>
        <dbReference type="EMBL" id="GLQ32004.1"/>
    </source>
</evidence>
<dbReference type="EMBL" id="BSNM01000014">
    <property type="protein sequence ID" value="GLQ32004.1"/>
    <property type="molecule type" value="Genomic_DNA"/>
</dbReference>
<organism evidence="1 2">
    <name type="scientific">Litoribrevibacter albus</name>
    <dbReference type="NCBI Taxonomy" id="1473156"/>
    <lineage>
        <taxon>Bacteria</taxon>
        <taxon>Pseudomonadati</taxon>
        <taxon>Pseudomonadota</taxon>
        <taxon>Gammaproteobacteria</taxon>
        <taxon>Oceanospirillales</taxon>
        <taxon>Oceanospirillaceae</taxon>
        <taxon>Litoribrevibacter</taxon>
    </lineage>
</organism>
<evidence type="ECO:0008006" key="3">
    <source>
        <dbReference type="Google" id="ProtNLM"/>
    </source>
</evidence>
<reference evidence="1" key="2">
    <citation type="submission" date="2023-01" db="EMBL/GenBank/DDBJ databases">
        <title>Draft genome sequence of Litoribrevibacter albus strain NBRC 110071.</title>
        <authorList>
            <person name="Sun Q."/>
            <person name="Mori K."/>
        </authorList>
    </citation>
    <scope>NUCLEOTIDE SEQUENCE</scope>
    <source>
        <strain evidence="1">NBRC 110071</strain>
    </source>
</reference>
<dbReference type="AlphaFoldDB" id="A0AA37SBB2"/>
<keyword evidence="2" id="KW-1185">Reference proteome</keyword>